<organism evidence="2 3">
    <name type="scientific">Hohenbuehelia grisea</name>
    <dbReference type="NCBI Taxonomy" id="104357"/>
    <lineage>
        <taxon>Eukaryota</taxon>
        <taxon>Fungi</taxon>
        <taxon>Dikarya</taxon>
        <taxon>Basidiomycota</taxon>
        <taxon>Agaricomycotina</taxon>
        <taxon>Agaricomycetes</taxon>
        <taxon>Agaricomycetidae</taxon>
        <taxon>Agaricales</taxon>
        <taxon>Pleurotineae</taxon>
        <taxon>Pleurotaceae</taxon>
        <taxon>Hohenbuehelia</taxon>
    </lineage>
</organism>
<reference evidence="3" key="1">
    <citation type="submission" date="2024-06" db="EMBL/GenBank/DDBJ databases">
        <title>Multi-omics analyses provide insights into the biosynthesis of the anticancer antibiotic pleurotin in Hohenbuehelia grisea.</title>
        <authorList>
            <person name="Weaver J.A."/>
            <person name="Alberti F."/>
        </authorList>
    </citation>
    <scope>NUCLEOTIDE SEQUENCE [LARGE SCALE GENOMIC DNA]</scope>
    <source>
        <strain evidence="3">T-177</strain>
    </source>
</reference>
<evidence type="ECO:0000313" key="2">
    <source>
        <dbReference type="EMBL" id="KAL0957094.1"/>
    </source>
</evidence>
<feature type="signal peptide" evidence="1">
    <location>
        <begin position="1"/>
        <end position="22"/>
    </location>
</feature>
<accession>A0ABR3JMQ1</accession>
<sequence>MMAPTSFITLLALAAVTVSGSALPREEGKSSVDFVANGTKFGSCVEIPTDVLAANGPNAGCQSFDGTTCSLPDDTCPPAEKTCKKLGGYYQYMSSRCRRAFDGAVGLRMGDRQWTSCVNVTSLDNVRNAKDHGCVKLEISDVGAACWVANSECATYKKACDSFGGDFLGGRCTPWGSA</sequence>
<evidence type="ECO:0000256" key="1">
    <source>
        <dbReference type="SAM" id="SignalP"/>
    </source>
</evidence>
<dbReference type="EMBL" id="JASNQZ010000006">
    <property type="protein sequence ID" value="KAL0957094.1"/>
    <property type="molecule type" value="Genomic_DNA"/>
</dbReference>
<comment type="caution">
    <text evidence="2">The sequence shown here is derived from an EMBL/GenBank/DDBJ whole genome shotgun (WGS) entry which is preliminary data.</text>
</comment>
<dbReference type="Proteomes" id="UP001556367">
    <property type="component" value="Unassembled WGS sequence"/>
</dbReference>
<keyword evidence="1" id="KW-0732">Signal</keyword>
<feature type="chain" id="PRO_5046302734" evidence="1">
    <location>
        <begin position="23"/>
        <end position="178"/>
    </location>
</feature>
<protein>
    <submittedName>
        <fullName evidence="2">Uncharacterized protein</fullName>
    </submittedName>
</protein>
<gene>
    <name evidence="2" type="ORF">HGRIS_003189</name>
</gene>
<keyword evidence="3" id="KW-1185">Reference proteome</keyword>
<name>A0ABR3JMQ1_9AGAR</name>
<proteinExistence type="predicted"/>
<evidence type="ECO:0000313" key="3">
    <source>
        <dbReference type="Proteomes" id="UP001556367"/>
    </source>
</evidence>